<dbReference type="PROSITE" id="PS51761">
    <property type="entry name" value="GH11_3"/>
    <property type="match status" value="1"/>
</dbReference>
<dbReference type="Pfam" id="PF00457">
    <property type="entry name" value="Glyco_hydro_11"/>
    <property type="match status" value="1"/>
</dbReference>
<keyword evidence="7" id="KW-0843">Virulence</keyword>
<dbReference type="PROSITE" id="PS00776">
    <property type="entry name" value="GH11_1"/>
    <property type="match status" value="1"/>
</dbReference>
<dbReference type="PROSITE" id="PS00777">
    <property type="entry name" value="GH11_2"/>
    <property type="match status" value="1"/>
</dbReference>
<feature type="domain" description="GH11" evidence="14">
    <location>
        <begin position="37"/>
        <end position="227"/>
    </location>
</feature>
<keyword evidence="9 11" id="KW-0326">Glycosidase</keyword>
<name>A0A0N0DCM8_FUSLA</name>
<evidence type="ECO:0000256" key="3">
    <source>
        <dbReference type="ARBA" id="ARBA00007792"/>
    </source>
</evidence>
<dbReference type="GO" id="GO:0045493">
    <property type="term" value="P:xylan catabolic process"/>
    <property type="evidence" value="ECO:0007669"/>
    <property type="project" value="UniProtKB-UniRule"/>
</dbReference>
<evidence type="ECO:0000256" key="10">
    <source>
        <dbReference type="ARBA" id="ARBA00023326"/>
    </source>
</evidence>
<dbReference type="EMBL" id="JXCE01000277">
    <property type="protein sequence ID" value="KPA38457.1"/>
    <property type="molecule type" value="Genomic_DNA"/>
</dbReference>
<dbReference type="AlphaFoldDB" id="A0A0N0DCM8"/>
<evidence type="ECO:0000256" key="5">
    <source>
        <dbReference type="ARBA" id="ARBA00022651"/>
    </source>
</evidence>
<evidence type="ECO:0000313" key="16">
    <source>
        <dbReference type="Proteomes" id="UP000037904"/>
    </source>
</evidence>
<proteinExistence type="inferred from homology"/>
<comment type="similarity">
    <text evidence="3 11 12">Belongs to the glycosyl hydrolase 11 (cellulase G) family.</text>
</comment>
<protein>
    <recommendedName>
        <fullName evidence="4 11">Endo-1,4-beta-xylanase</fullName>
        <ecNumber evidence="4 11">3.2.1.8</ecNumber>
    </recommendedName>
</protein>
<evidence type="ECO:0000256" key="7">
    <source>
        <dbReference type="ARBA" id="ARBA00023026"/>
    </source>
</evidence>
<evidence type="ECO:0000256" key="1">
    <source>
        <dbReference type="ARBA" id="ARBA00000681"/>
    </source>
</evidence>
<dbReference type="SUPFAM" id="SSF49899">
    <property type="entry name" value="Concanavalin A-like lectins/glucanases"/>
    <property type="match status" value="1"/>
</dbReference>
<keyword evidence="13" id="KW-0732">Signal</keyword>
<dbReference type="PANTHER" id="PTHR46828">
    <property type="entry name" value="ENDO-1,4-BETA-XYLANASE A-RELATED"/>
    <property type="match status" value="1"/>
</dbReference>
<comment type="catalytic activity">
    <reaction evidence="1 11 12">
        <text>Endohydrolysis of (1-&gt;4)-beta-D-xylosidic linkages in xylans.</text>
        <dbReference type="EC" id="3.2.1.8"/>
    </reaction>
</comment>
<sequence length="228" mass="24543">MVSFTYLLAAVSAVTGAIAAPNPTKVEAQPPSGLLEKRTSPTTGVNNGFYFSFWTDTPSAVTYTNGNGGQFSMNWNGNRGNHVGGKGWNPGAARTIKYSGNYQPNGNSYLAVYGWTRNPLVEYYIVENFGTYNPSSGAQKKGEINIDGSIYDIAVSTRNCAPSIEGDCKTFQQYWSVRRNKRSSGSVNTGAHFNAWAQAGLRLGSHDYQILAVEGYQSSGQATMTVSG</sequence>
<evidence type="ECO:0000256" key="9">
    <source>
        <dbReference type="ARBA" id="ARBA00023295"/>
    </source>
</evidence>
<dbReference type="Proteomes" id="UP000037904">
    <property type="component" value="Unassembled WGS sequence"/>
</dbReference>
<organism evidence="15 16">
    <name type="scientific">Fusarium langsethiae</name>
    <dbReference type="NCBI Taxonomy" id="179993"/>
    <lineage>
        <taxon>Eukaryota</taxon>
        <taxon>Fungi</taxon>
        <taxon>Dikarya</taxon>
        <taxon>Ascomycota</taxon>
        <taxon>Pezizomycotina</taxon>
        <taxon>Sordariomycetes</taxon>
        <taxon>Hypocreomycetidae</taxon>
        <taxon>Hypocreales</taxon>
        <taxon>Nectriaceae</taxon>
        <taxon>Fusarium</taxon>
    </lineage>
</organism>
<feature type="active site" description="Nucleophile" evidence="11">
    <location>
        <position position="122"/>
    </location>
</feature>
<dbReference type="GO" id="GO:0031176">
    <property type="term" value="F:endo-1,4-beta-xylanase activity"/>
    <property type="evidence" value="ECO:0007669"/>
    <property type="project" value="UniProtKB-UniRule"/>
</dbReference>
<feature type="signal peptide" evidence="13">
    <location>
        <begin position="1"/>
        <end position="19"/>
    </location>
</feature>
<dbReference type="InterPro" id="IPR033123">
    <property type="entry name" value="GH11_dom"/>
</dbReference>
<dbReference type="Gene3D" id="2.60.120.180">
    <property type="match status" value="1"/>
</dbReference>
<dbReference type="InterPro" id="IPR013319">
    <property type="entry name" value="GH11/12"/>
</dbReference>
<dbReference type="PANTHER" id="PTHR46828:SF2">
    <property type="entry name" value="ENDO-1,4-BETA-XYLANASE A-RELATED"/>
    <property type="match status" value="1"/>
</dbReference>
<evidence type="ECO:0000256" key="8">
    <source>
        <dbReference type="ARBA" id="ARBA00023277"/>
    </source>
</evidence>
<keyword evidence="16" id="KW-1185">Reference proteome</keyword>
<dbReference type="InterPro" id="IPR001137">
    <property type="entry name" value="Glyco_hydro_11"/>
</dbReference>
<dbReference type="FunFam" id="2.60.120.180:FF:000001">
    <property type="entry name" value="Endo-1,4-beta-xylanase"/>
    <property type="match status" value="1"/>
</dbReference>
<keyword evidence="8 11" id="KW-0119">Carbohydrate metabolism</keyword>
<gene>
    <name evidence="15" type="ORF">FLAG1_08700</name>
</gene>
<dbReference type="InterPro" id="IPR033119">
    <property type="entry name" value="GH11_AS_2"/>
</dbReference>
<keyword evidence="5 11" id="KW-0858">Xylan degradation</keyword>
<evidence type="ECO:0000256" key="11">
    <source>
        <dbReference type="PROSITE-ProRule" id="PRU01097"/>
    </source>
</evidence>
<evidence type="ECO:0000313" key="15">
    <source>
        <dbReference type="EMBL" id="KPA38457.1"/>
    </source>
</evidence>
<feature type="active site" description="Proton donor" evidence="11">
    <location>
        <position position="214"/>
    </location>
</feature>
<feature type="chain" id="PRO_5005846511" description="Endo-1,4-beta-xylanase" evidence="13">
    <location>
        <begin position="20"/>
        <end position="228"/>
    </location>
</feature>
<dbReference type="EC" id="3.2.1.8" evidence="4 11"/>
<dbReference type="UniPathway" id="UPA00114"/>
<comment type="pathway">
    <text evidence="2 11 12">Glycan degradation; xylan degradation.</text>
</comment>
<comment type="caution">
    <text evidence="15">The sequence shown here is derived from an EMBL/GenBank/DDBJ whole genome shotgun (WGS) entry which is preliminary data.</text>
</comment>
<keyword evidence="6 11" id="KW-0378">Hydrolase</keyword>
<evidence type="ECO:0000256" key="12">
    <source>
        <dbReference type="RuleBase" id="RU362015"/>
    </source>
</evidence>
<keyword evidence="10 11" id="KW-0624">Polysaccharide degradation</keyword>
<dbReference type="OrthoDB" id="2115822at2759"/>
<dbReference type="InterPro" id="IPR018208">
    <property type="entry name" value="GH11_AS_1"/>
</dbReference>
<evidence type="ECO:0000256" key="13">
    <source>
        <dbReference type="SAM" id="SignalP"/>
    </source>
</evidence>
<evidence type="ECO:0000256" key="6">
    <source>
        <dbReference type="ARBA" id="ARBA00022801"/>
    </source>
</evidence>
<evidence type="ECO:0000259" key="14">
    <source>
        <dbReference type="PROSITE" id="PS51761"/>
    </source>
</evidence>
<accession>A0A0N0DCM8</accession>
<evidence type="ECO:0000256" key="2">
    <source>
        <dbReference type="ARBA" id="ARBA00004851"/>
    </source>
</evidence>
<evidence type="ECO:0000256" key="4">
    <source>
        <dbReference type="ARBA" id="ARBA00012590"/>
    </source>
</evidence>
<dbReference type="InterPro" id="IPR013320">
    <property type="entry name" value="ConA-like_dom_sf"/>
</dbReference>
<reference evidence="15 16" key="1">
    <citation type="submission" date="2015-04" db="EMBL/GenBank/DDBJ databases">
        <title>The draft genome sequence of Fusarium langsethiae, a T-2/HT-2 mycotoxin producer.</title>
        <authorList>
            <person name="Lysoe E."/>
            <person name="Divon H.H."/>
            <person name="Terzi V."/>
            <person name="Orru L."/>
            <person name="Lamontanara A."/>
            <person name="Kolseth A.-K."/>
            <person name="Frandsen R.J."/>
            <person name="Nielsen K."/>
            <person name="Thrane U."/>
        </authorList>
    </citation>
    <scope>NUCLEOTIDE SEQUENCE [LARGE SCALE GENOMIC DNA]</scope>
    <source>
        <strain evidence="15 16">Fl201059</strain>
    </source>
</reference>
<dbReference type="PRINTS" id="PR00911">
    <property type="entry name" value="GLHYDRLASE11"/>
</dbReference>